<name>A0A6A5X8A3_9PLEO</name>
<proteinExistence type="predicted"/>
<reference evidence="1" key="1">
    <citation type="journal article" date="2020" name="Stud. Mycol.">
        <title>101 Dothideomycetes genomes: a test case for predicting lifestyles and emergence of pathogens.</title>
        <authorList>
            <person name="Haridas S."/>
            <person name="Albert R."/>
            <person name="Binder M."/>
            <person name="Bloem J."/>
            <person name="Labutti K."/>
            <person name="Salamov A."/>
            <person name="Andreopoulos B."/>
            <person name="Baker S."/>
            <person name="Barry K."/>
            <person name="Bills G."/>
            <person name="Bluhm B."/>
            <person name="Cannon C."/>
            <person name="Castanera R."/>
            <person name="Culley D."/>
            <person name="Daum C."/>
            <person name="Ezra D."/>
            <person name="Gonzalez J."/>
            <person name="Henrissat B."/>
            <person name="Kuo A."/>
            <person name="Liang C."/>
            <person name="Lipzen A."/>
            <person name="Lutzoni F."/>
            <person name="Magnuson J."/>
            <person name="Mondo S."/>
            <person name="Nolan M."/>
            <person name="Ohm R."/>
            <person name="Pangilinan J."/>
            <person name="Park H.-J."/>
            <person name="Ramirez L."/>
            <person name="Alfaro M."/>
            <person name="Sun H."/>
            <person name="Tritt A."/>
            <person name="Yoshinaga Y."/>
            <person name="Zwiers L.-H."/>
            <person name="Turgeon B."/>
            <person name="Goodwin S."/>
            <person name="Spatafora J."/>
            <person name="Crous P."/>
            <person name="Grigoriev I."/>
        </authorList>
    </citation>
    <scope>NUCLEOTIDE SEQUENCE</scope>
    <source>
        <strain evidence="1">CBS 175.79</strain>
    </source>
</reference>
<dbReference type="OrthoDB" id="3798941at2759"/>
<dbReference type="AlphaFoldDB" id="A0A6A5X8A3"/>
<evidence type="ECO:0000313" key="2">
    <source>
        <dbReference type="Proteomes" id="UP000799778"/>
    </source>
</evidence>
<dbReference type="RefSeq" id="XP_033377480.1">
    <property type="nucleotide sequence ID" value="XM_033534261.1"/>
</dbReference>
<gene>
    <name evidence="1" type="ORF">BU24DRAFT_497340</name>
</gene>
<organism evidence="1 2">
    <name type="scientific">Aaosphaeria arxii CBS 175.79</name>
    <dbReference type="NCBI Taxonomy" id="1450172"/>
    <lineage>
        <taxon>Eukaryota</taxon>
        <taxon>Fungi</taxon>
        <taxon>Dikarya</taxon>
        <taxon>Ascomycota</taxon>
        <taxon>Pezizomycotina</taxon>
        <taxon>Dothideomycetes</taxon>
        <taxon>Pleosporomycetidae</taxon>
        <taxon>Pleosporales</taxon>
        <taxon>Pleosporales incertae sedis</taxon>
        <taxon>Aaosphaeria</taxon>
    </lineage>
</organism>
<evidence type="ECO:0000313" key="1">
    <source>
        <dbReference type="EMBL" id="KAF2009141.1"/>
    </source>
</evidence>
<keyword evidence="2" id="KW-1185">Reference proteome</keyword>
<dbReference type="GeneID" id="54291658"/>
<accession>A0A6A5X8A3</accession>
<dbReference type="Proteomes" id="UP000799778">
    <property type="component" value="Unassembled WGS sequence"/>
</dbReference>
<protein>
    <submittedName>
        <fullName evidence="1">Uncharacterized protein</fullName>
    </submittedName>
</protein>
<sequence>MNRMPLELVSMIISEIRPWTYRRVPPDEKLAHLANLSHTWQAAIESKTFRKLEVLNSELETFQQLFQGTNIRRRELVQKLYFSIKFPKEEVWDDEVGRCCPVNSKVDFDAEGDIWHRDVTKLFRILSDIEIRFQAQIGRTAPPMKLVFYNCTRAGRCELVKPSYRPCSWGLHTRPEMAAVRTRPGSVRVPELRNIPALYQVASFRACASSCSKWLHPEWIHMLASHLPNLSNMEVFFEDPYNWGRNWRREYQLALARSLDKALNRSLEVIRIYSNTQDLKNEDVDLHQISSPDITDHFSNRLLRQVSTFANLRTLYLEGIMVVSETMFQSCVERPSTIFFPQLEEFYLHFAPSSAEGHWFYLRDDAAFAAQEDLENEPGLQPGKGFIVYKDTHLPMGEVSNYYQYRSLPNPETLTPFLSSAAHFCRTLPKIKRFALKMNDRPGGYDELTFDFIDRILELWYFPGGVSHGGFRKASQCPVLPIDQRIAQYDRVYFRIGSSRLDERIVESWRKAVGVDGKINHLDQNHFKKEYCPFRHFYTGEILQEW</sequence>
<dbReference type="EMBL" id="ML978079">
    <property type="protein sequence ID" value="KAF2009141.1"/>
    <property type="molecule type" value="Genomic_DNA"/>
</dbReference>